<reference evidence="2" key="1">
    <citation type="journal article" date="2014" name="Genome Announc.">
        <title>De novo whole-genome sequence and genome annotation of Lichtheimia ramosa.</title>
        <authorList>
            <person name="Linde J."/>
            <person name="Schwartze V."/>
            <person name="Binder U."/>
            <person name="Lass-Florl C."/>
            <person name="Voigt K."/>
            <person name="Horn F."/>
        </authorList>
    </citation>
    <scope>NUCLEOTIDE SEQUENCE</scope>
    <source>
        <strain evidence="2">JMRC FSU:6197</strain>
    </source>
</reference>
<dbReference type="AlphaFoldDB" id="A0A077WSN6"/>
<dbReference type="InterPro" id="IPR003151">
    <property type="entry name" value="PIK-rel_kinase_FAT"/>
</dbReference>
<gene>
    <name evidence="2" type="ORF">LRAMOSA02344</name>
</gene>
<name>A0A077WSN6_9FUNG</name>
<dbReference type="EMBL" id="LK023335">
    <property type="protein sequence ID" value="CDS09667.1"/>
    <property type="molecule type" value="Genomic_DNA"/>
</dbReference>
<organism evidence="2">
    <name type="scientific">Lichtheimia ramosa</name>
    <dbReference type="NCBI Taxonomy" id="688394"/>
    <lineage>
        <taxon>Eukaryota</taxon>
        <taxon>Fungi</taxon>
        <taxon>Fungi incertae sedis</taxon>
        <taxon>Mucoromycota</taxon>
        <taxon>Mucoromycotina</taxon>
        <taxon>Mucoromycetes</taxon>
        <taxon>Mucorales</taxon>
        <taxon>Lichtheimiaceae</taxon>
        <taxon>Lichtheimia</taxon>
    </lineage>
</organism>
<protein>
    <recommendedName>
        <fullName evidence="1">PIK-related kinase FAT domain-containing protein</fullName>
    </recommendedName>
</protein>
<feature type="domain" description="PIK-related kinase FAT" evidence="1">
    <location>
        <begin position="5"/>
        <end position="83"/>
    </location>
</feature>
<dbReference type="Pfam" id="PF02259">
    <property type="entry name" value="FAT"/>
    <property type="match status" value="1"/>
</dbReference>
<evidence type="ECO:0000259" key="1">
    <source>
        <dbReference type="Pfam" id="PF02259"/>
    </source>
</evidence>
<accession>A0A077WSN6</accession>
<evidence type="ECO:0000313" key="2">
    <source>
        <dbReference type="EMBL" id="CDS09667.1"/>
    </source>
</evidence>
<sequence length="99" mass="11603">MEKVTNDKRTVLGTYRHALGLDPKWEKLYYSLARFYEKCLTETEITEMHSRQYKLCHYAVKYYLEALSMGSKYFYHVMPRVLSIWMQFAAAAASASGSQ</sequence>
<proteinExistence type="predicted"/>